<evidence type="ECO:0008006" key="2">
    <source>
        <dbReference type="Google" id="ProtNLM"/>
    </source>
</evidence>
<dbReference type="EMBL" id="UINC01182383">
    <property type="protein sequence ID" value="SVD92570.1"/>
    <property type="molecule type" value="Genomic_DNA"/>
</dbReference>
<dbReference type="InterPro" id="IPR015797">
    <property type="entry name" value="NUDIX_hydrolase-like_dom_sf"/>
</dbReference>
<dbReference type="AlphaFoldDB" id="A0A382ZBC6"/>
<evidence type="ECO:0000313" key="1">
    <source>
        <dbReference type="EMBL" id="SVD92570.1"/>
    </source>
</evidence>
<proteinExistence type="predicted"/>
<dbReference type="SUPFAM" id="SSF55811">
    <property type="entry name" value="Nudix"/>
    <property type="match status" value="1"/>
</dbReference>
<gene>
    <name evidence="1" type="ORF">METZ01_LOCUS445424</name>
</gene>
<reference evidence="1" key="1">
    <citation type="submission" date="2018-05" db="EMBL/GenBank/DDBJ databases">
        <authorList>
            <person name="Lanie J.A."/>
            <person name="Ng W.-L."/>
            <person name="Kazmierczak K.M."/>
            <person name="Andrzejewski T.M."/>
            <person name="Davidsen T.M."/>
            <person name="Wayne K.J."/>
            <person name="Tettelin H."/>
            <person name="Glass J.I."/>
            <person name="Rusch D."/>
            <person name="Podicherti R."/>
            <person name="Tsui H.-C.T."/>
            <person name="Winkler M.E."/>
        </authorList>
    </citation>
    <scope>NUCLEOTIDE SEQUENCE</scope>
</reference>
<sequence length="56" mass="6475">VRSDRRTSPRTGDEHEFFVIESVDWCNVVALTPENQLVMVEQYRQGTNLIELELPG</sequence>
<protein>
    <recommendedName>
        <fullName evidence="2">Nudix hydrolase domain-containing protein</fullName>
    </recommendedName>
</protein>
<organism evidence="1">
    <name type="scientific">marine metagenome</name>
    <dbReference type="NCBI Taxonomy" id="408172"/>
    <lineage>
        <taxon>unclassified sequences</taxon>
        <taxon>metagenomes</taxon>
        <taxon>ecological metagenomes</taxon>
    </lineage>
</organism>
<feature type="non-terminal residue" evidence="1">
    <location>
        <position position="1"/>
    </location>
</feature>
<dbReference type="Gene3D" id="3.90.79.10">
    <property type="entry name" value="Nucleoside Triphosphate Pyrophosphohydrolase"/>
    <property type="match status" value="1"/>
</dbReference>
<feature type="non-terminal residue" evidence="1">
    <location>
        <position position="56"/>
    </location>
</feature>
<name>A0A382ZBC6_9ZZZZ</name>
<accession>A0A382ZBC6</accession>